<protein>
    <submittedName>
        <fullName evidence="2">Uncharacterized protein</fullName>
    </submittedName>
</protein>
<dbReference type="AlphaFoldDB" id="K5W7S2"/>
<dbReference type="InParanoid" id="K5W7S2"/>
<evidence type="ECO:0000313" key="3">
    <source>
        <dbReference type="Proteomes" id="UP000008493"/>
    </source>
</evidence>
<reference evidence="3" key="1">
    <citation type="journal article" date="2012" name="Proc. Natl. Acad. Sci. U.S.A.">
        <title>Genome sequence of the button mushroom Agaricus bisporus reveals mechanisms governing adaptation to a humic-rich ecological niche.</title>
        <authorList>
            <person name="Morin E."/>
            <person name="Kohler A."/>
            <person name="Baker A.R."/>
            <person name="Foulongne-Oriol M."/>
            <person name="Lombard V."/>
            <person name="Nagy L.G."/>
            <person name="Ohm R.A."/>
            <person name="Patyshakuliyeva A."/>
            <person name="Brun A."/>
            <person name="Aerts A.L."/>
            <person name="Bailey A.M."/>
            <person name="Billette C."/>
            <person name="Coutinho P.M."/>
            <person name="Deakin G."/>
            <person name="Doddapaneni H."/>
            <person name="Floudas D."/>
            <person name="Grimwood J."/>
            <person name="Hilden K."/>
            <person name="Kuees U."/>
            <person name="LaButti K.M."/>
            <person name="Lapidus A."/>
            <person name="Lindquist E.A."/>
            <person name="Lucas S.M."/>
            <person name="Murat C."/>
            <person name="Riley R.W."/>
            <person name="Salamov A.A."/>
            <person name="Schmutz J."/>
            <person name="Subramanian V."/>
            <person name="Woesten H.A.B."/>
            <person name="Xu J."/>
            <person name="Eastwood D.C."/>
            <person name="Foster G.D."/>
            <person name="Sonnenberg A.S."/>
            <person name="Cullen D."/>
            <person name="de Vries R.P."/>
            <person name="Lundell T."/>
            <person name="Hibbett D.S."/>
            <person name="Henrissat B."/>
            <person name="Burton K.S."/>
            <person name="Kerrigan R.W."/>
            <person name="Challen M.P."/>
            <person name="Grigoriev I.V."/>
            <person name="Martin F."/>
        </authorList>
    </citation>
    <scope>NUCLEOTIDE SEQUENCE [LARGE SCALE GENOMIC DNA]</scope>
    <source>
        <strain evidence="3">JB137-S8 / ATCC MYA-4627 / FGSC 10392</strain>
    </source>
</reference>
<feature type="compositionally biased region" description="Low complexity" evidence="1">
    <location>
        <begin position="138"/>
        <end position="151"/>
    </location>
</feature>
<evidence type="ECO:0000256" key="1">
    <source>
        <dbReference type="SAM" id="MobiDB-lite"/>
    </source>
</evidence>
<dbReference type="RefSeq" id="XP_007326794.1">
    <property type="nucleotide sequence ID" value="XM_007326732.1"/>
</dbReference>
<dbReference type="HOGENOM" id="CLU_1510161_0_0_1"/>
<accession>K5W7S2</accession>
<feature type="region of interest" description="Disordered" evidence="1">
    <location>
        <begin position="12"/>
        <end position="55"/>
    </location>
</feature>
<sequence>MVLVNVIAFTVQPPLTHPHPGNATSGTTTPNSVTHSSDASLAGTSITSHTSHDTELLQQSRQLLAKQSNLSTGTIYPSNTTSASGPVTTTHLGPTYQPIHKPKSKPKSTNTDHRYGQLAISIPSPHRHSGRTTPSNHSASSKPKCQQSPSPEHYDRGDEYTYNDVAEYNMSGEGHPDI</sequence>
<feature type="compositionally biased region" description="Polar residues" evidence="1">
    <location>
        <begin position="72"/>
        <end position="92"/>
    </location>
</feature>
<dbReference type="EMBL" id="JH971386">
    <property type="protein sequence ID" value="EKM82904.1"/>
    <property type="molecule type" value="Genomic_DNA"/>
</dbReference>
<dbReference type="GeneID" id="18826294"/>
<name>K5W7S2_AGABU</name>
<keyword evidence="3" id="KW-1185">Reference proteome</keyword>
<organism evidence="2 3">
    <name type="scientific">Agaricus bisporus var. burnettii (strain JB137-S8 / ATCC MYA-4627 / FGSC 10392)</name>
    <name type="common">White button mushroom</name>
    <dbReference type="NCBI Taxonomy" id="597362"/>
    <lineage>
        <taxon>Eukaryota</taxon>
        <taxon>Fungi</taxon>
        <taxon>Dikarya</taxon>
        <taxon>Basidiomycota</taxon>
        <taxon>Agaricomycotina</taxon>
        <taxon>Agaricomycetes</taxon>
        <taxon>Agaricomycetidae</taxon>
        <taxon>Agaricales</taxon>
        <taxon>Agaricineae</taxon>
        <taxon>Agaricaceae</taxon>
        <taxon>Agaricus</taxon>
    </lineage>
</organism>
<feature type="region of interest" description="Disordered" evidence="1">
    <location>
        <begin position="72"/>
        <end position="178"/>
    </location>
</feature>
<proteinExistence type="predicted"/>
<gene>
    <name evidence="2" type="ORF">AGABI1DRAFT_125370</name>
</gene>
<dbReference type="KEGG" id="abp:AGABI1DRAFT125370"/>
<evidence type="ECO:0000313" key="2">
    <source>
        <dbReference type="EMBL" id="EKM82904.1"/>
    </source>
</evidence>
<feature type="compositionally biased region" description="Polar residues" evidence="1">
    <location>
        <begin position="22"/>
        <end position="49"/>
    </location>
</feature>
<dbReference type="Proteomes" id="UP000008493">
    <property type="component" value="Unassembled WGS sequence"/>
</dbReference>